<evidence type="ECO:0000256" key="1">
    <source>
        <dbReference type="SAM" id="MobiDB-lite"/>
    </source>
</evidence>
<keyword evidence="2" id="KW-0472">Membrane</keyword>
<keyword evidence="2" id="KW-0812">Transmembrane</keyword>
<dbReference type="InterPro" id="IPR001870">
    <property type="entry name" value="B30.2/SPRY"/>
</dbReference>
<name>A0ABM3DF25_SALSA</name>
<dbReference type="PANTHER" id="PTHR24103">
    <property type="entry name" value="E3 UBIQUITIN-PROTEIN LIGASE TRIM"/>
    <property type="match status" value="1"/>
</dbReference>
<sequence length="383" mass="42828">MGPLIQQVCLVTFLIFFACSTAPVADGTETERQSTSVSTCTLYGLNSTVWFAGCVTFGIIIFLEVVFLVWYKYCRDASQNLLGVFHVVGGEDTSTSPHPKTPKAVSMKDTNMNLDLPHSDTSTSPHPKTPKAVSMKDTNMNLDLPHSDTSTSPHPKTPKAVSMKDTNMNLDLPHSDTSTSPHPKTPKAVSMKEARSHEVDVVLDRKTAHSQLKISHNGKVVEWVKQKQEPQTEIDKNDIDKHFDEAPYVLGSMGRAMRAYWEVSVKEKKDWVLGVTRATANRKGQLVLSPANGFWVIGISDGKDFTAFMDDDDVFKEITLHRVGIYVDYQERKVTFYNAEDSSLIYSFTNGPSYEDDVCPLFSPWNNDIDPIRILSIETKKLK</sequence>
<proteinExistence type="predicted"/>
<feature type="compositionally biased region" description="Polar residues" evidence="1">
    <location>
        <begin position="136"/>
        <end position="154"/>
    </location>
</feature>
<dbReference type="InterPro" id="IPR003877">
    <property type="entry name" value="SPRY_dom"/>
</dbReference>
<organism evidence="5 6">
    <name type="scientific">Salmo salar</name>
    <name type="common">Atlantic salmon</name>
    <dbReference type="NCBI Taxonomy" id="8030"/>
    <lineage>
        <taxon>Eukaryota</taxon>
        <taxon>Metazoa</taxon>
        <taxon>Chordata</taxon>
        <taxon>Craniata</taxon>
        <taxon>Vertebrata</taxon>
        <taxon>Euteleostomi</taxon>
        <taxon>Actinopterygii</taxon>
        <taxon>Neopterygii</taxon>
        <taxon>Teleostei</taxon>
        <taxon>Protacanthopterygii</taxon>
        <taxon>Salmoniformes</taxon>
        <taxon>Salmonidae</taxon>
        <taxon>Salmoninae</taxon>
        <taxon>Salmo</taxon>
    </lineage>
</organism>
<dbReference type="InterPro" id="IPR003879">
    <property type="entry name" value="Butyrophylin_SPRY"/>
</dbReference>
<dbReference type="SMART" id="SM00449">
    <property type="entry name" value="SPRY"/>
    <property type="match status" value="1"/>
</dbReference>
<evidence type="ECO:0000256" key="3">
    <source>
        <dbReference type="SAM" id="SignalP"/>
    </source>
</evidence>
<dbReference type="SUPFAM" id="SSF49899">
    <property type="entry name" value="Concanavalin A-like lectins/glucanases"/>
    <property type="match status" value="1"/>
</dbReference>
<accession>A0ABM3DF25</accession>
<feature type="chain" id="PRO_5045153889" evidence="3">
    <location>
        <begin position="28"/>
        <end position="383"/>
    </location>
</feature>
<dbReference type="PRINTS" id="PR01407">
    <property type="entry name" value="BUTYPHLNCDUF"/>
</dbReference>
<feature type="compositionally biased region" description="Polar residues" evidence="1">
    <location>
        <begin position="108"/>
        <end position="126"/>
    </location>
</feature>
<dbReference type="InterPro" id="IPR050143">
    <property type="entry name" value="TRIM/RBCC"/>
</dbReference>
<evidence type="ECO:0000256" key="2">
    <source>
        <dbReference type="SAM" id="Phobius"/>
    </source>
</evidence>
<dbReference type="PROSITE" id="PS50188">
    <property type="entry name" value="B302_SPRY"/>
    <property type="match status" value="1"/>
</dbReference>
<dbReference type="RefSeq" id="XP_045557420.1">
    <property type="nucleotide sequence ID" value="XM_045701464.1"/>
</dbReference>
<feature type="domain" description="B30.2/SPRY" evidence="4">
    <location>
        <begin position="181"/>
        <end position="381"/>
    </location>
</feature>
<dbReference type="Gene3D" id="2.60.120.920">
    <property type="match status" value="1"/>
</dbReference>
<dbReference type="InterPro" id="IPR013320">
    <property type="entry name" value="ConA-like_dom_sf"/>
</dbReference>
<gene>
    <name evidence="6" type="primary">LOC106577961</name>
</gene>
<feature type="signal peptide" evidence="3">
    <location>
        <begin position="1"/>
        <end position="27"/>
    </location>
</feature>
<feature type="transmembrane region" description="Helical" evidence="2">
    <location>
        <begin position="48"/>
        <end position="71"/>
    </location>
</feature>
<evidence type="ECO:0000313" key="6">
    <source>
        <dbReference type="RefSeq" id="XP_045557420.1"/>
    </source>
</evidence>
<keyword evidence="3" id="KW-0732">Signal</keyword>
<feature type="region of interest" description="Disordered" evidence="1">
    <location>
        <begin position="89"/>
        <end position="194"/>
    </location>
</feature>
<keyword evidence="5" id="KW-1185">Reference proteome</keyword>
<reference evidence="6" key="1">
    <citation type="submission" date="2025-08" db="UniProtKB">
        <authorList>
            <consortium name="RefSeq"/>
        </authorList>
    </citation>
    <scope>IDENTIFICATION</scope>
</reference>
<dbReference type="Proteomes" id="UP001652741">
    <property type="component" value="Chromosome ssa18"/>
</dbReference>
<dbReference type="InterPro" id="IPR043136">
    <property type="entry name" value="B30.2/SPRY_sf"/>
</dbReference>
<evidence type="ECO:0000259" key="4">
    <source>
        <dbReference type="PROSITE" id="PS50188"/>
    </source>
</evidence>
<dbReference type="Pfam" id="PF00622">
    <property type="entry name" value="SPRY"/>
    <property type="match status" value="1"/>
</dbReference>
<protein>
    <submittedName>
        <fullName evidence="6">E3 ubiquitin-protein ligase TRIM39-like isoform X1</fullName>
    </submittedName>
</protein>
<dbReference type="GeneID" id="106577961"/>
<evidence type="ECO:0000313" key="5">
    <source>
        <dbReference type="Proteomes" id="UP001652741"/>
    </source>
</evidence>
<keyword evidence="2" id="KW-1133">Transmembrane helix</keyword>
<feature type="compositionally biased region" description="Polar residues" evidence="1">
    <location>
        <begin position="164"/>
        <end position="182"/>
    </location>
</feature>